<dbReference type="PANTHER" id="PTHR10974:SF1">
    <property type="entry name" value="FI08016P-RELATED"/>
    <property type="match status" value="1"/>
</dbReference>
<evidence type="ECO:0000313" key="1">
    <source>
        <dbReference type="EMBL" id="WAR13248.1"/>
    </source>
</evidence>
<name>A0ABY7ETF8_MYAAR</name>
<keyword evidence="2" id="KW-1185">Reference proteome</keyword>
<dbReference type="SUPFAM" id="SSF53649">
    <property type="entry name" value="Alkaline phosphatase-like"/>
    <property type="match status" value="1"/>
</dbReference>
<dbReference type="InterPro" id="IPR004245">
    <property type="entry name" value="DUF229"/>
</dbReference>
<accession>A0ABY7ETF8</accession>
<dbReference type="CDD" id="cd16021">
    <property type="entry name" value="ALP_like"/>
    <property type="match status" value="1"/>
</dbReference>
<sequence length="639" mass="73078">MMKLRLILKYRSKKYLRCLVVILLLTFMIYCNFTVRHVYRNSGVAVACSIPRLDPFDASILPYVWEPAPLTCDAGLMLLVSDPKGLIQWNDTALRLAGIGKGQLPTCIYRVIELGSDFKTKYGPEITFRPPAVISSEFFQVICKNSKGEAVFERIFSVIHEGIGKNHSTLRDDNPERLSVVLLGIDSVSRSAAIRKLPRTVKYLTEELGSYDFRGMMKCDRLPLIWRNFSARSYVTMFAEDWGYEATFTNHRPGFRSPPTDHYMRNFWLALEEQAAKVGVDTLKSMLYPLEWTNLKSQGALTARRLCYKDEFRYKILLNYLKQFMTVYKSKQRYALTMVNSVAHQVDNFVSYADEGYLDILKWLKENGHLKNTMLVFFSDHGSRLERIRNTLVGRLEDRMPVLHVVLPDHIKHKYPHIHNNLIVNKDRLISHWDVYKTLEDVLNGNFKAKTDFLEKPGGISLFREIPPGRSCVDAGIPDMYCACNAITLLDPRGSPAVQSLISRLQAHMIKEINGFLENHKECAKLRVHKVHEVRHLSNGLHYATSNYGFYSTIFGMFMSPEDASVRYELVLQTSPGCGLFEATYRLSPAEQPVRLGNIIRINRYGSQANCMDVGHLRVFCYCGNETTPGTGECSGEKH</sequence>
<protein>
    <submittedName>
        <fullName evidence="1">Uncharacterized protein</fullName>
    </submittedName>
</protein>
<organism evidence="1 2">
    <name type="scientific">Mya arenaria</name>
    <name type="common">Soft-shell clam</name>
    <dbReference type="NCBI Taxonomy" id="6604"/>
    <lineage>
        <taxon>Eukaryota</taxon>
        <taxon>Metazoa</taxon>
        <taxon>Spiralia</taxon>
        <taxon>Lophotrochozoa</taxon>
        <taxon>Mollusca</taxon>
        <taxon>Bivalvia</taxon>
        <taxon>Autobranchia</taxon>
        <taxon>Heteroconchia</taxon>
        <taxon>Euheterodonta</taxon>
        <taxon>Imparidentia</taxon>
        <taxon>Neoheterodontei</taxon>
        <taxon>Myida</taxon>
        <taxon>Myoidea</taxon>
        <taxon>Myidae</taxon>
        <taxon>Mya</taxon>
    </lineage>
</organism>
<proteinExistence type="predicted"/>
<dbReference type="PANTHER" id="PTHR10974">
    <property type="entry name" value="FI08016P-RELATED"/>
    <property type="match status" value="1"/>
</dbReference>
<reference evidence="1" key="1">
    <citation type="submission" date="2022-11" db="EMBL/GenBank/DDBJ databases">
        <title>Centuries of genome instability and evolution in soft-shell clam transmissible cancer (bioRxiv).</title>
        <authorList>
            <person name="Hart S.F.M."/>
            <person name="Yonemitsu M.A."/>
            <person name="Giersch R.M."/>
            <person name="Beal B.F."/>
            <person name="Arriagada G."/>
            <person name="Davis B.W."/>
            <person name="Ostrander E.A."/>
            <person name="Goff S.P."/>
            <person name="Metzger M.J."/>
        </authorList>
    </citation>
    <scope>NUCLEOTIDE SEQUENCE</scope>
    <source>
        <strain evidence="1">MELC-2E11</strain>
        <tissue evidence="1">Siphon/mantle</tissue>
    </source>
</reference>
<dbReference type="Proteomes" id="UP001164746">
    <property type="component" value="Chromosome 8"/>
</dbReference>
<dbReference type="EMBL" id="CP111019">
    <property type="protein sequence ID" value="WAR13248.1"/>
    <property type="molecule type" value="Genomic_DNA"/>
</dbReference>
<dbReference type="InterPro" id="IPR017850">
    <property type="entry name" value="Alkaline_phosphatase_core_sf"/>
</dbReference>
<evidence type="ECO:0000313" key="2">
    <source>
        <dbReference type="Proteomes" id="UP001164746"/>
    </source>
</evidence>
<dbReference type="Gene3D" id="3.40.720.10">
    <property type="entry name" value="Alkaline Phosphatase, subunit A"/>
    <property type="match status" value="1"/>
</dbReference>
<dbReference type="Pfam" id="PF02995">
    <property type="entry name" value="DUF229"/>
    <property type="match status" value="1"/>
</dbReference>
<gene>
    <name evidence="1" type="ORF">MAR_027428</name>
</gene>